<evidence type="ECO:0000313" key="8">
    <source>
        <dbReference type="Proteomes" id="UP000254387"/>
    </source>
</evidence>
<evidence type="ECO:0000313" key="3">
    <source>
        <dbReference type="EMBL" id="STU51457.1"/>
    </source>
</evidence>
<feature type="chain" id="PRO_5044074748" evidence="1">
    <location>
        <begin position="19"/>
        <end position="174"/>
    </location>
</feature>
<evidence type="ECO:0000313" key="5">
    <source>
        <dbReference type="EMBL" id="STU82309.1"/>
    </source>
</evidence>
<dbReference type="EMBL" id="UGLU01000001">
    <property type="protein sequence ID" value="STU51457.1"/>
    <property type="molecule type" value="Genomic_DNA"/>
</dbReference>
<evidence type="ECO:0000313" key="6">
    <source>
        <dbReference type="Proteomes" id="UP000254103"/>
    </source>
</evidence>
<evidence type="ECO:0000313" key="7">
    <source>
        <dbReference type="Proteomes" id="UP000254141"/>
    </source>
</evidence>
<feature type="signal peptide" evidence="1">
    <location>
        <begin position="1"/>
        <end position="18"/>
    </location>
</feature>
<dbReference type="Proteomes" id="UP000254103">
    <property type="component" value="Unassembled WGS sequence"/>
</dbReference>
<protein>
    <submittedName>
        <fullName evidence="5">Uncharacterized protein</fullName>
    </submittedName>
</protein>
<organism evidence="5 8">
    <name type="scientific">Klebsiella pneumoniae</name>
    <dbReference type="NCBI Taxonomy" id="573"/>
    <lineage>
        <taxon>Bacteria</taxon>
        <taxon>Pseudomonadati</taxon>
        <taxon>Pseudomonadota</taxon>
        <taxon>Gammaproteobacteria</taxon>
        <taxon>Enterobacterales</taxon>
        <taxon>Enterobacteriaceae</taxon>
        <taxon>Klebsiella/Raoultella group</taxon>
        <taxon>Klebsiella</taxon>
        <taxon>Klebsiella pneumoniae complex</taxon>
    </lineage>
</organism>
<evidence type="ECO:0000313" key="2">
    <source>
        <dbReference type="EMBL" id="STT92464.1"/>
    </source>
</evidence>
<gene>
    <name evidence="3" type="ORF">NCTC5051_03044</name>
    <name evidence="4" type="ORF">NCTC5051_03097</name>
    <name evidence="2" type="ORF">NCTC5052_00840</name>
    <name evidence="5" type="ORF">NCTC5053_00418</name>
</gene>
<keyword evidence="1" id="KW-0732">Signal</keyword>
<reference evidence="6 7" key="1">
    <citation type="submission" date="2018-06" db="EMBL/GenBank/DDBJ databases">
        <authorList>
            <consortium name="Pathogen Informatics"/>
            <person name="Doyle S."/>
        </authorList>
    </citation>
    <scope>NUCLEOTIDE SEQUENCE [LARGE SCALE GENOMIC DNA]</scope>
    <source>
        <strain evidence="3 7">NCTC5051</strain>
        <strain evidence="2 6">NCTC5052</strain>
        <strain evidence="5 8">NCTC5053</strain>
    </source>
</reference>
<proteinExistence type="predicted"/>
<dbReference type="Proteomes" id="UP000254387">
    <property type="component" value="Unassembled WGS sequence"/>
</dbReference>
<evidence type="ECO:0000256" key="1">
    <source>
        <dbReference type="SAM" id="SignalP"/>
    </source>
</evidence>
<dbReference type="EMBL" id="UGLU01000001">
    <property type="protein sequence ID" value="STU51720.1"/>
    <property type="molecule type" value="Genomic_DNA"/>
</dbReference>
<dbReference type="AlphaFoldDB" id="A0A377ZS50"/>
<accession>A0A377ZS50</accession>
<dbReference type="EMBL" id="UGLJ01000002">
    <property type="protein sequence ID" value="STT92464.1"/>
    <property type="molecule type" value="Genomic_DNA"/>
</dbReference>
<dbReference type="EMBL" id="UGMN01000004">
    <property type="protein sequence ID" value="STU82309.1"/>
    <property type="molecule type" value="Genomic_DNA"/>
</dbReference>
<dbReference type="Proteomes" id="UP000254141">
    <property type="component" value="Unassembled WGS sequence"/>
</dbReference>
<dbReference type="RefSeq" id="WP_064176648.1">
    <property type="nucleotide sequence ID" value="NZ_JAUTYB010000016.1"/>
</dbReference>
<evidence type="ECO:0000313" key="4">
    <source>
        <dbReference type="EMBL" id="STU51720.1"/>
    </source>
</evidence>
<name>A0A377ZS50_KLEPN</name>
<sequence length="174" mass="19551">MRKIFLGFMFLTSFSSYAEQVSIKEQAKTLLEDYARVDSVDWYNKGDTAFAENDGFIGVYRHLKASVSDNSVNLKMDFVSGPKRPDSDEFSKITSDVCITVFSQLINPPTKDTKEVTWDDEPVESGNDAPDHFAFMRTSGLDKVHGQKMEGIIDGWQVSIKRTVLLTTCSAKKT</sequence>